<feature type="compositionally biased region" description="Low complexity" evidence="1">
    <location>
        <begin position="239"/>
        <end position="248"/>
    </location>
</feature>
<proteinExistence type="predicted"/>
<feature type="compositionally biased region" description="Low complexity" evidence="1">
    <location>
        <begin position="38"/>
        <end position="51"/>
    </location>
</feature>
<dbReference type="Gene3D" id="1.10.8.10">
    <property type="entry name" value="DNA helicase RuvA subunit, C-terminal domain"/>
    <property type="match status" value="1"/>
</dbReference>
<name>A0ABR4B185_9LECA</name>
<dbReference type="PROSITE" id="PS51140">
    <property type="entry name" value="CUE"/>
    <property type="match status" value="1"/>
</dbReference>
<dbReference type="PANTHER" id="PTHR16461">
    <property type="entry name" value="TOLL-INTERACTING PROTEIN"/>
    <property type="match status" value="1"/>
</dbReference>
<sequence length="437" mass="47728">MSDPEELSEPRPESPTTAKALDFDDEPTETPASPPKPSSSTSSPQPGSGEEAPPPKPPRPMNPEQQAESTLKEAFPTVDAAVVKAILRASGGRIEPAFNALLGMSDPDAAEPPPPAQPPRPVRAPTGPRSVEEEQLAADERYARQLAEHYNGAAAYDQAPRSGSGTRRAPRGGAVRRGSAPRPEEFDDDRDRNFFDDDLPVIRDNIRKGFLETQSTVNKWVNNLKKKIDGEVEDDSQRPPRQGYRPQQSYGGRRSNEFGRRSADRERYDADPQVLGDDFAGLSMKDNEAPPPKRSSRPLANPDLFKPTPPRPQLTQSGRRVSFQDGPPEEIDVHYPKSPSPTNRPSSGAGGKSSKWQPLQALDPSPFTDHDPFSLGDSDDEEAKKKDVKADDSERLKQAAAEAMAENIGGDKKLEPQERSGSLGQRDKETENLVGEP</sequence>
<protein>
    <recommendedName>
        <fullName evidence="2">CUE domain-containing protein</fullName>
    </recommendedName>
</protein>
<dbReference type="EMBL" id="JBHFEH010000033">
    <property type="protein sequence ID" value="KAL2051609.1"/>
    <property type="molecule type" value="Genomic_DNA"/>
</dbReference>
<feature type="domain" description="CUE" evidence="2">
    <location>
        <begin position="63"/>
        <end position="106"/>
    </location>
</feature>
<dbReference type="PANTHER" id="PTHR16461:SF5">
    <property type="entry name" value="TOLL-INTERACTING PROTEIN"/>
    <property type="match status" value="1"/>
</dbReference>
<dbReference type="InterPro" id="IPR003892">
    <property type="entry name" value="CUE"/>
</dbReference>
<feature type="compositionally biased region" description="Basic and acidic residues" evidence="1">
    <location>
        <begin position="227"/>
        <end position="238"/>
    </location>
</feature>
<feature type="compositionally biased region" description="Pro residues" evidence="1">
    <location>
        <begin position="110"/>
        <end position="122"/>
    </location>
</feature>
<organism evidence="3 4">
    <name type="scientific">Lepraria finkii</name>
    <dbReference type="NCBI Taxonomy" id="1340010"/>
    <lineage>
        <taxon>Eukaryota</taxon>
        <taxon>Fungi</taxon>
        <taxon>Dikarya</taxon>
        <taxon>Ascomycota</taxon>
        <taxon>Pezizomycotina</taxon>
        <taxon>Lecanoromycetes</taxon>
        <taxon>OSLEUM clade</taxon>
        <taxon>Lecanoromycetidae</taxon>
        <taxon>Lecanorales</taxon>
        <taxon>Lecanorineae</taxon>
        <taxon>Stereocaulaceae</taxon>
        <taxon>Lepraria</taxon>
    </lineage>
</organism>
<feature type="compositionally biased region" description="Low complexity" evidence="1">
    <location>
        <begin position="171"/>
        <end position="181"/>
    </location>
</feature>
<reference evidence="3 4" key="1">
    <citation type="submission" date="2024-09" db="EMBL/GenBank/DDBJ databases">
        <title>Rethinking Asexuality: The Enigmatic Case of Functional Sexual Genes in Lepraria (Stereocaulaceae).</title>
        <authorList>
            <person name="Doellman M."/>
            <person name="Sun Y."/>
            <person name="Barcenas-Pena A."/>
            <person name="Lumbsch H.T."/>
            <person name="Grewe F."/>
        </authorList>
    </citation>
    <scope>NUCLEOTIDE SEQUENCE [LARGE SCALE GENOMIC DNA]</scope>
    <source>
        <strain evidence="3 4">Grewe 0041</strain>
    </source>
</reference>
<dbReference type="InterPro" id="IPR041807">
    <property type="entry name" value="Cue5/Don1_CUE"/>
</dbReference>
<feature type="region of interest" description="Disordered" evidence="1">
    <location>
        <begin position="1"/>
        <end position="76"/>
    </location>
</feature>
<comment type="caution">
    <text evidence="3">The sequence shown here is derived from an EMBL/GenBank/DDBJ whole genome shotgun (WGS) entry which is preliminary data.</text>
</comment>
<feature type="compositionally biased region" description="Basic and acidic residues" evidence="1">
    <location>
        <begin position="254"/>
        <end position="270"/>
    </location>
</feature>
<evidence type="ECO:0000259" key="2">
    <source>
        <dbReference type="PROSITE" id="PS51140"/>
    </source>
</evidence>
<feature type="compositionally biased region" description="Pro residues" evidence="1">
    <location>
        <begin position="52"/>
        <end position="61"/>
    </location>
</feature>
<dbReference type="CDD" id="cd14372">
    <property type="entry name" value="CUE_Cue5p_like"/>
    <property type="match status" value="1"/>
</dbReference>
<dbReference type="Pfam" id="PF02845">
    <property type="entry name" value="CUE"/>
    <property type="match status" value="1"/>
</dbReference>
<feature type="compositionally biased region" description="Basic and acidic residues" evidence="1">
    <location>
        <begin position="189"/>
        <end position="199"/>
    </location>
</feature>
<evidence type="ECO:0000313" key="4">
    <source>
        <dbReference type="Proteomes" id="UP001590951"/>
    </source>
</evidence>
<feature type="region of interest" description="Disordered" evidence="1">
    <location>
        <begin position="148"/>
        <end position="199"/>
    </location>
</feature>
<feature type="compositionally biased region" description="Basic and acidic residues" evidence="1">
    <location>
        <begin position="409"/>
        <end position="418"/>
    </location>
</feature>
<accession>A0ABR4B185</accession>
<gene>
    <name evidence="3" type="ORF">ABVK25_008023</name>
</gene>
<keyword evidence="4" id="KW-1185">Reference proteome</keyword>
<feature type="region of interest" description="Disordered" evidence="1">
    <location>
        <begin position="227"/>
        <end position="437"/>
    </location>
</feature>
<dbReference type="SMART" id="SM00546">
    <property type="entry name" value="CUE"/>
    <property type="match status" value="1"/>
</dbReference>
<dbReference type="Proteomes" id="UP001590951">
    <property type="component" value="Unassembled WGS sequence"/>
</dbReference>
<dbReference type="InterPro" id="IPR009060">
    <property type="entry name" value="UBA-like_sf"/>
</dbReference>
<evidence type="ECO:0000313" key="3">
    <source>
        <dbReference type="EMBL" id="KAL2051609.1"/>
    </source>
</evidence>
<dbReference type="SUPFAM" id="SSF46934">
    <property type="entry name" value="UBA-like"/>
    <property type="match status" value="1"/>
</dbReference>
<feature type="compositionally biased region" description="Basic and acidic residues" evidence="1">
    <location>
        <begin position="382"/>
        <end position="397"/>
    </location>
</feature>
<feature type="region of interest" description="Disordered" evidence="1">
    <location>
        <begin position="100"/>
        <end position="136"/>
    </location>
</feature>
<evidence type="ECO:0000256" key="1">
    <source>
        <dbReference type="SAM" id="MobiDB-lite"/>
    </source>
</evidence>